<dbReference type="InterPro" id="IPR017896">
    <property type="entry name" value="4Fe4S_Fe-S-bd"/>
</dbReference>
<dbReference type="InterPro" id="IPR010226">
    <property type="entry name" value="NADH_quinone_OxRdtase_chainI"/>
</dbReference>
<organism evidence="6">
    <name type="scientific">Candidatus Methanomethylicus mesodigestus</name>
    <dbReference type="NCBI Taxonomy" id="1867258"/>
    <lineage>
        <taxon>Archaea</taxon>
        <taxon>Thermoproteota</taxon>
        <taxon>Methanosuratincolia</taxon>
        <taxon>Candidatus Methanomethylicales</taxon>
        <taxon>Candidatus Methanomethylicaceae</taxon>
        <taxon>Candidatus Methanomethylicus</taxon>
    </lineage>
</organism>
<name>A0A7C3J410_9CREN</name>
<gene>
    <name evidence="6" type="ORF">ENS19_04540</name>
</gene>
<evidence type="ECO:0000256" key="3">
    <source>
        <dbReference type="ARBA" id="ARBA00023004"/>
    </source>
</evidence>
<reference evidence="6" key="1">
    <citation type="journal article" date="2020" name="mSystems">
        <title>Genome- and Community-Level Interaction Insights into Carbon Utilization and Element Cycling Functions of Hydrothermarchaeota in Hydrothermal Sediment.</title>
        <authorList>
            <person name="Zhou Z."/>
            <person name="Liu Y."/>
            <person name="Xu W."/>
            <person name="Pan J."/>
            <person name="Luo Z.H."/>
            <person name="Li M."/>
        </authorList>
    </citation>
    <scope>NUCLEOTIDE SEQUENCE [LARGE SCALE GENOMIC DNA]</scope>
    <source>
        <strain evidence="6">SpSt-468</strain>
    </source>
</reference>
<evidence type="ECO:0000256" key="2">
    <source>
        <dbReference type="ARBA" id="ARBA00022723"/>
    </source>
</evidence>
<evidence type="ECO:0000259" key="5">
    <source>
        <dbReference type="PROSITE" id="PS51379"/>
    </source>
</evidence>
<keyword evidence="1" id="KW-0004">4Fe-4S</keyword>
<dbReference type="PROSITE" id="PS00198">
    <property type="entry name" value="4FE4S_FER_1"/>
    <property type="match status" value="1"/>
</dbReference>
<dbReference type="InterPro" id="IPR017900">
    <property type="entry name" value="4Fe4S_Fe_S_CS"/>
</dbReference>
<accession>A0A7C3J410</accession>
<sequence length="177" mass="20522">MTLKYPSGVDPSKKYSQIPEGLRGVPERDAEKCVGCRACFMVCSGRATRIIDLGDKRTISIFLFRCTYCAHCQESCPEEALKMTSKFEFTIGEREDKGAYVDTDLEMLRCKSCNTAFLPKKMEKRVFERLQEKMNPLVKEVVLSDYKKLEGYCPECRRARSTNFDTHTKKWLWLEVK</sequence>
<dbReference type="PROSITE" id="PS51379">
    <property type="entry name" value="4FE4S_FER_2"/>
    <property type="match status" value="2"/>
</dbReference>
<dbReference type="PANTHER" id="PTHR10849">
    <property type="entry name" value="NADH DEHYDROGENASE UBIQUINONE IRON-SULFUR PROTEIN 8, MITOCHONDRIAL"/>
    <property type="match status" value="1"/>
</dbReference>
<evidence type="ECO:0000256" key="4">
    <source>
        <dbReference type="ARBA" id="ARBA00023014"/>
    </source>
</evidence>
<dbReference type="SUPFAM" id="SSF54862">
    <property type="entry name" value="4Fe-4S ferredoxins"/>
    <property type="match status" value="1"/>
</dbReference>
<dbReference type="AlphaFoldDB" id="A0A7C3J410"/>
<dbReference type="GO" id="GO:0016020">
    <property type="term" value="C:membrane"/>
    <property type="evidence" value="ECO:0007669"/>
    <property type="project" value="InterPro"/>
</dbReference>
<keyword evidence="3" id="KW-0408">Iron</keyword>
<dbReference type="GO" id="GO:0046872">
    <property type="term" value="F:metal ion binding"/>
    <property type="evidence" value="ECO:0007669"/>
    <property type="project" value="UniProtKB-KW"/>
</dbReference>
<comment type="caution">
    <text evidence="6">The sequence shown here is derived from an EMBL/GenBank/DDBJ whole genome shotgun (WGS) entry which is preliminary data.</text>
</comment>
<feature type="domain" description="4Fe-4S ferredoxin-type" evidence="5">
    <location>
        <begin position="57"/>
        <end position="86"/>
    </location>
</feature>
<feature type="domain" description="4Fe-4S ferredoxin-type" evidence="5">
    <location>
        <begin position="24"/>
        <end position="53"/>
    </location>
</feature>
<evidence type="ECO:0000313" key="6">
    <source>
        <dbReference type="EMBL" id="HFK20533.1"/>
    </source>
</evidence>
<dbReference type="EMBL" id="DSTX01000007">
    <property type="protein sequence ID" value="HFK20533.1"/>
    <property type="molecule type" value="Genomic_DNA"/>
</dbReference>
<dbReference type="GO" id="GO:0051539">
    <property type="term" value="F:4 iron, 4 sulfur cluster binding"/>
    <property type="evidence" value="ECO:0007669"/>
    <property type="project" value="UniProtKB-KW"/>
</dbReference>
<proteinExistence type="predicted"/>
<protein>
    <submittedName>
        <fullName evidence="6">4Fe-4S dicluster domain-containing protein</fullName>
    </submittedName>
</protein>
<dbReference type="Gene3D" id="3.30.70.20">
    <property type="match status" value="1"/>
</dbReference>
<keyword evidence="4" id="KW-0411">Iron-sulfur</keyword>
<evidence type="ECO:0000256" key="1">
    <source>
        <dbReference type="ARBA" id="ARBA00022485"/>
    </source>
</evidence>
<dbReference type="Pfam" id="PF14697">
    <property type="entry name" value="Fer4_21"/>
    <property type="match status" value="1"/>
</dbReference>
<dbReference type="GO" id="GO:0016651">
    <property type="term" value="F:oxidoreductase activity, acting on NAD(P)H"/>
    <property type="evidence" value="ECO:0007669"/>
    <property type="project" value="InterPro"/>
</dbReference>
<keyword evidence="2" id="KW-0479">Metal-binding</keyword>